<protein>
    <submittedName>
        <fullName evidence="1">Uncharacterized protein</fullName>
    </submittedName>
</protein>
<dbReference type="AlphaFoldDB" id="A0A1V4IEF3"/>
<evidence type="ECO:0000313" key="1">
    <source>
        <dbReference type="EMBL" id="OPJ58388.1"/>
    </source>
</evidence>
<reference evidence="1 2" key="1">
    <citation type="submission" date="2017-03" db="EMBL/GenBank/DDBJ databases">
        <title>Genome sequence of Clostridium oryzae DSM 28571.</title>
        <authorList>
            <person name="Poehlein A."/>
            <person name="Daniel R."/>
        </authorList>
    </citation>
    <scope>NUCLEOTIDE SEQUENCE [LARGE SCALE GENOMIC DNA]</scope>
    <source>
        <strain evidence="1 2">DSM 28571</strain>
    </source>
</reference>
<keyword evidence="2" id="KW-1185">Reference proteome</keyword>
<dbReference type="OrthoDB" id="1920875at2"/>
<gene>
    <name evidence="1" type="ORF">CLORY_36180</name>
</gene>
<comment type="caution">
    <text evidence="1">The sequence shown here is derived from an EMBL/GenBank/DDBJ whole genome shotgun (WGS) entry which is preliminary data.</text>
</comment>
<proteinExistence type="predicted"/>
<name>A0A1V4IEF3_9CLOT</name>
<organism evidence="1 2">
    <name type="scientific">Clostridium oryzae</name>
    <dbReference type="NCBI Taxonomy" id="1450648"/>
    <lineage>
        <taxon>Bacteria</taxon>
        <taxon>Bacillati</taxon>
        <taxon>Bacillota</taxon>
        <taxon>Clostridia</taxon>
        <taxon>Eubacteriales</taxon>
        <taxon>Clostridiaceae</taxon>
        <taxon>Clostridium</taxon>
    </lineage>
</organism>
<accession>A0A1V4IEF3</accession>
<dbReference type="EMBL" id="MZGV01000057">
    <property type="protein sequence ID" value="OPJ58388.1"/>
    <property type="molecule type" value="Genomic_DNA"/>
</dbReference>
<dbReference type="RefSeq" id="WP_079427085.1">
    <property type="nucleotide sequence ID" value="NZ_MZGV01000057.1"/>
</dbReference>
<evidence type="ECO:0000313" key="2">
    <source>
        <dbReference type="Proteomes" id="UP000190080"/>
    </source>
</evidence>
<sequence>MVDEFKGVIAQNCSEYKSLNSLKGEISVYLYGANCINCSNFKNEKCTKNLFEAIAKTINNN</sequence>
<dbReference type="Proteomes" id="UP000190080">
    <property type="component" value="Unassembled WGS sequence"/>
</dbReference>